<comment type="caution">
    <text evidence="2">The sequence shown here is derived from an EMBL/GenBank/DDBJ whole genome shotgun (WGS) entry which is preliminary data.</text>
</comment>
<dbReference type="Proteomes" id="UP000708208">
    <property type="component" value="Unassembled WGS sequence"/>
</dbReference>
<accession>A0A8J2KZS2</accession>
<organism evidence="2 3">
    <name type="scientific">Allacma fusca</name>
    <dbReference type="NCBI Taxonomy" id="39272"/>
    <lineage>
        <taxon>Eukaryota</taxon>
        <taxon>Metazoa</taxon>
        <taxon>Ecdysozoa</taxon>
        <taxon>Arthropoda</taxon>
        <taxon>Hexapoda</taxon>
        <taxon>Collembola</taxon>
        <taxon>Symphypleona</taxon>
        <taxon>Sminthuridae</taxon>
        <taxon>Allacma</taxon>
    </lineage>
</organism>
<feature type="compositionally biased region" description="Polar residues" evidence="1">
    <location>
        <begin position="31"/>
        <end position="46"/>
    </location>
</feature>
<protein>
    <submittedName>
        <fullName evidence="2">Uncharacterized protein</fullName>
    </submittedName>
</protein>
<gene>
    <name evidence="2" type="ORF">AFUS01_LOCUS36386</name>
</gene>
<evidence type="ECO:0000313" key="3">
    <source>
        <dbReference type="Proteomes" id="UP000708208"/>
    </source>
</evidence>
<keyword evidence="3" id="KW-1185">Reference proteome</keyword>
<name>A0A8J2KZS2_9HEXA</name>
<proteinExistence type="predicted"/>
<reference evidence="2" key="1">
    <citation type="submission" date="2021-06" db="EMBL/GenBank/DDBJ databases">
        <authorList>
            <person name="Hodson N. C."/>
            <person name="Mongue J. A."/>
            <person name="Jaron S. K."/>
        </authorList>
    </citation>
    <scope>NUCLEOTIDE SEQUENCE</scope>
</reference>
<feature type="non-terminal residue" evidence="2">
    <location>
        <position position="1"/>
    </location>
</feature>
<evidence type="ECO:0000313" key="2">
    <source>
        <dbReference type="EMBL" id="CAG7826329.1"/>
    </source>
</evidence>
<dbReference type="AlphaFoldDB" id="A0A8J2KZS2"/>
<sequence length="106" mass="11631">MLNHPESVFLPPELLAKFQSLKRDYQYESINGSTESLPGSSSNGSDATFFVKPAAPKSERKARRLTATPSELLMGTNGSDTFSVEPELPDVQLPDEFKRVNSVRGS</sequence>
<feature type="region of interest" description="Disordered" evidence="1">
    <location>
        <begin position="31"/>
        <end position="87"/>
    </location>
</feature>
<evidence type="ECO:0000256" key="1">
    <source>
        <dbReference type="SAM" id="MobiDB-lite"/>
    </source>
</evidence>
<dbReference type="EMBL" id="CAJVCH010539407">
    <property type="protein sequence ID" value="CAG7826329.1"/>
    <property type="molecule type" value="Genomic_DNA"/>
</dbReference>